<evidence type="ECO:0000256" key="1">
    <source>
        <dbReference type="ARBA" id="ARBA00004651"/>
    </source>
</evidence>
<dbReference type="PANTHER" id="PTHR35007">
    <property type="entry name" value="INTEGRAL MEMBRANE PROTEIN-RELATED"/>
    <property type="match status" value="1"/>
</dbReference>
<feature type="transmembrane region" description="Helical" evidence="6">
    <location>
        <begin position="250"/>
        <end position="270"/>
    </location>
</feature>
<protein>
    <submittedName>
        <fullName evidence="8">Tight adherence protein B</fullName>
    </submittedName>
</protein>
<dbReference type="Proteomes" id="UP000198992">
    <property type="component" value="Unassembled WGS sequence"/>
</dbReference>
<dbReference type="AlphaFoldDB" id="A0A1H5JER8"/>
<dbReference type="Pfam" id="PF00482">
    <property type="entry name" value="T2SSF"/>
    <property type="match status" value="1"/>
</dbReference>
<dbReference type="PANTHER" id="PTHR35007:SF1">
    <property type="entry name" value="PILUS ASSEMBLY PROTEIN"/>
    <property type="match status" value="1"/>
</dbReference>
<evidence type="ECO:0000256" key="5">
    <source>
        <dbReference type="ARBA" id="ARBA00023136"/>
    </source>
</evidence>
<name>A0A1H5JER8_9BRAD</name>
<evidence type="ECO:0000256" key="3">
    <source>
        <dbReference type="ARBA" id="ARBA00022692"/>
    </source>
</evidence>
<evidence type="ECO:0000313" key="9">
    <source>
        <dbReference type="Proteomes" id="UP000198992"/>
    </source>
</evidence>
<evidence type="ECO:0000259" key="7">
    <source>
        <dbReference type="Pfam" id="PF00482"/>
    </source>
</evidence>
<dbReference type="Gene3D" id="1.20.81.30">
    <property type="entry name" value="Type II secretion system (T2SS), domain F"/>
    <property type="match status" value="1"/>
</dbReference>
<dbReference type="EMBL" id="FNTH01000001">
    <property type="protein sequence ID" value="SEE50954.1"/>
    <property type="molecule type" value="Genomic_DNA"/>
</dbReference>
<feature type="domain" description="Type II secretion system protein GspF" evidence="7">
    <location>
        <begin position="142"/>
        <end position="266"/>
    </location>
</feature>
<feature type="transmembrane region" description="Helical" evidence="6">
    <location>
        <begin position="6"/>
        <end position="25"/>
    </location>
</feature>
<gene>
    <name evidence="8" type="ORF">SAMN05444164_8397</name>
</gene>
<feature type="transmembrane region" description="Helical" evidence="6">
    <location>
        <begin position="106"/>
        <end position="125"/>
    </location>
</feature>
<feature type="transmembrane region" description="Helical" evidence="6">
    <location>
        <begin position="80"/>
        <end position="100"/>
    </location>
</feature>
<comment type="subcellular location">
    <subcellularLocation>
        <location evidence="1">Cell membrane</location>
        <topology evidence="1">Multi-pass membrane protein</topology>
    </subcellularLocation>
</comment>
<organism evidence="8 9">
    <name type="scientific">Bradyrhizobium erythrophlei</name>
    <dbReference type="NCBI Taxonomy" id="1437360"/>
    <lineage>
        <taxon>Bacteria</taxon>
        <taxon>Pseudomonadati</taxon>
        <taxon>Pseudomonadota</taxon>
        <taxon>Alphaproteobacteria</taxon>
        <taxon>Hyphomicrobiales</taxon>
        <taxon>Nitrobacteraceae</taxon>
        <taxon>Bradyrhizobium</taxon>
    </lineage>
</organism>
<evidence type="ECO:0000256" key="6">
    <source>
        <dbReference type="SAM" id="Phobius"/>
    </source>
</evidence>
<feature type="transmembrane region" description="Helical" evidence="6">
    <location>
        <begin position="282"/>
        <end position="305"/>
    </location>
</feature>
<keyword evidence="2" id="KW-1003">Cell membrane</keyword>
<evidence type="ECO:0000256" key="2">
    <source>
        <dbReference type="ARBA" id="ARBA00022475"/>
    </source>
</evidence>
<keyword evidence="3 6" id="KW-0812">Transmembrane</keyword>
<reference evidence="8 9" key="1">
    <citation type="submission" date="2016-10" db="EMBL/GenBank/DDBJ databases">
        <authorList>
            <person name="de Groot N.N."/>
        </authorList>
    </citation>
    <scope>NUCLEOTIDE SEQUENCE [LARGE SCALE GENOMIC DNA]</scope>
    <source>
        <strain evidence="8 9">MT12</strain>
    </source>
</reference>
<dbReference type="OrthoDB" id="9803381at2"/>
<proteinExistence type="predicted"/>
<dbReference type="InterPro" id="IPR042094">
    <property type="entry name" value="T2SS_GspF_sf"/>
</dbReference>
<sequence>MIIPTFVLLIVLALLICAATNSLRLDGRLRRVNRQLEIALPTSRLGSLPSIRRFETSSRWHSLYGLVNYRPEIAHALNPVPVLLAGAVAAGGVVYSAHLLGFSTSIASLAAAVVALLLVRGLFAWQQRSFTNQLFRQLPDAIQVVTSTVRSGLPVNEAFRTIAREMPQPTAGQFAIVCDELSLGRPPEDAVEGIYRRTLVPEYAMFAVTLAVQLKAGGSLAETLKTLGDTVSQRVALAARAKALAGEVIFSSRALSCAPLAVGALLYAINPQTIDLLFYDPVGNMLLAYAICSVLLGLLVIRWMVRRETAL</sequence>
<dbReference type="RefSeq" id="WP_092125453.1">
    <property type="nucleotide sequence ID" value="NZ_FNTH01000001.1"/>
</dbReference>
<dbReference type="GO" id="GO:0005886">
    <property type="term" value="C:plasma membrane"/>
    <property type="evidence" value="ECO:0007669"/>
    <property type="project" value="UniProtKB-SubCell"/>
</dbReference>
<evidence type="ECO:0000256" key="4">
    <source>
        <dbReference type="ARBA" id="ARBA00022989"/>
    </source>
</evidence>
<keyword evidence="4 6" id="KW-1133">Transmembrane helix</keyword>
<keyword evidence="5 6" id="KW-0472">Membrane</keyword>
<accession>A0A1H5JER8</accession>
<dbReference type="InterPro" id="IPR018076">
    <property type="entry name" value="T2SS_GspF_dom"/>
</dbReference>
<evidence type="ECO:0000313" key="8">
    <source>
        <dbReference type="EMBL" id="SEE50954.1"/>
    </source>
</evidence>